<feature type="non-terminal residue" evidence="2">
    <location>
        <position position="61"/>
    </location>
</feature>
<reference evidence="2" key="1">
    <citation type="submission" date="2020-02" db="EMBL/GenBank/DDBJ databases">
        <authorList>
            <person name="Meier V. D."/>
        </authorList>
    </citation>
    <scope>NUCLEOTIDE SEQUENCE</scope>
    <source>
        <strain evidence="2">AVDCRST_MAG35</strain>
    </source>
</reference>
<gene>
    <name evidence="2" type="ORF">AVDCRST_MAG35-1002</name>
</gene>
<organism evidence="2">
    <name type="scientific">uncultured Quadrisphaera sp</name>
    <dbReference type="NCBI Taxonomy" id="904978"/>
    <lineage>
        <taxon>Bacteria</taxon>
        <taxon>Bacillati</taxon>
        <taxon>Actinomycetota</taxon>
        <taxon>Actinomycetes</taxon>
        <taxon>Kineosporiales</taxon>
        <taxon>Kineosporiaceae</taxon>
        <taxon>Quadrisphaera</taxon>
        <taxon>environmental samples</taxon>
    </lineage>
</organism>
<dbReference type="AlphaFoldDB" id="A0A6J4P094"/>
<feature type="region of interest" description="Disordered" evidence="1">
    <location>
        <begin position="1"/>
        <end position="61"/>
    </location>
</feature>
<dbReference type="EMBL" id="CADCUY010000203">
    <property type="protein sequence ID" value="CAA9402746.1"/>
    <property type="molecule type" value="Genomic_DNA"/>
</dbReference>
<protein>
    <submittedName>
        <fullName evidence="2">Uncharacterized protein</fullName>
    </submittedName>
</protein>
<name>A0A6J4P094_9ACTN</name>
<evidence type="ECO:0000313" key="2">
    <source>
        <dbReference type="EMBL" id="CAA9402746.1"/>
    </source>
</evidence>
<sequence length="61" mass="5980">AGRSCAPGGAWSGTCARSPARTAGTPTWRTAPPTGTPRARGATSSGGARTPRRRAPCSAAA</sequence>
<proteinExistence type="predicted"/>
<evidence type="ECO:0000256" key="1">
    <source>
        <dbReference type="SAM" id="MobiDB-lite"/>
    </source>
</evidence>
<feature type="non-terminal residue" evidence="2">
    <location>
        <position position="1"/>
    </location>
</feature>
<accession>A0A6J4P094</accession>